<dbReference type="GO" id="GO:0009538">
    <property type="term" value="C:photosystem I reaction center"/>
    <property type="evidence" value="ECO:0007669"/>
    <property type="project" value="UniProtKB-UniRule"/>
</dbReference>
<evidence type="ECO:0000256" key="6">
    <source>
        <dbReference type="ARBA" id="ARBA00022640"/>
    </source>
</evidence>
<sequence length="144" mass="15159">MASVATFAVVQPNAVKGLAGSSISGTKLHVKPSSLGLKPSKTRAGPVVAKYGDKSVYFDLEDLGNTTGQWDLYGSDAPSPYNSLQSKFFETFAAPFTKRGLLLKFLLLGSGSLLAYVSATASPDYLPIKKGPQLPPKPGPRGKI</sequence>
<dbReference type="GO" id="GO:0009535">
    <property type="term" value="C:chloroplast thylakoid membrane"/>
    <property type="evidence" value="ECO:0007669"/>
    <property type="project" value="UniProtKB-SubCell"/>
</dbReference>
<protein>
    <recommendedName>
        <fullName evidence="11">Photosystem I reaction center subunit VI</fullName>
        <shortName evidence="11">PSI-H</shortName>
    </recommendedName>
</protein>
<keyword evidence="8 11" id="KW-0603">Photosystem I</keyword>
<keyword evidence="13" id="KW-1185">Reference proteome</keyword>
<gene>
    <name evidence="12" type="ORF">ACH5RR_008066</name>
</gene>
<comment type="function">
    <text evidence="11">Docking of the LHC I antenna complex to the core complex.</text>
</comment>
<keyword evidence="9 11" id="KW-0793">Thylakoid</keyword>
<dbReference type="Pfam" id="PF03244">
    <property type="entry name" value="PSI_PsaH"/>
    <property type="match status" value="1"/>
</dbReference>
<comment type="caution">
    <text evidence="12">The sequence shown here is derived from an EMBL/GenBank/DDBJ whole genome shotgun (WGS) entry which is preliminary data.</text>
</comment>
<evidence type="ECO:0000313" key="13">
    <source>
        <dbReference type="Proteomes" id="UP001630127"/>
    </source>
</evidence>
<keyword evidence="6 11" id="KW-0934">Plastid</keyword>
<accession>A0ABD3AAP7</accession>
<evidence type="ECO:0000256" key="5">
    <source>
        <dbReference type="ARBA" id="ARBA00022531"/>
    </source>
</evidence>
<keyword evidence="5 11" id="KW-0602">Photosynthesis</keyword>
<comment type="subcellular location">
    <subcellularLocation>
        <location evidence="2 11">Plastid</location>
        <location evidence="2 11">Chloroplast thylakoid membrane</location>
        <topology evidence="2 11">Single-pass membrane protein</topology>
    </subcellularLocation>
</comment>
<evidence type="ECO:0000256" key="11">
    <source>
        <dbReference type="RuleBase" id="RU369105"/>
    </source>
</evidence>
<proteinExistence type="inferred from homology"/>
<comment type="function">
    <text evidence="1">Possible role could be the docking of the LHC I antenna complex to the core complex.</text>
</comment>
<keyword evidence="7" id="KW-0812">Transmembrane</keyword>
<evidence type="ECO:0000256" key="1">
    <source>
        <dbReference type="ARBA" id="ARBA00002502"/>
    </source>
</evidence>
<organism evidence="12 13">
    <name type="scientific">Cinchona calisaya</name>
    <dbReference type="NCBI Taxonomy" id="153742"/>
    <lineage>
        <taxon>Eukaryota</taxon>
        <taxon>Viridiplantae</taxon>
        <taxon>Streptophyta</taxon>
        <taxon>Embryophyta</taxon>
        <taxon>Tracheophyta</taxon>
        <taxon>Spermatophyta</taxon>
        <taxon>Magnoliopsida</taxon>
        <taxon>eudicotyledons</taxon>
        <taxon>Gunneridae</taxon>
        <taxon>Pentapetalae</taxon>
        <taxon>asterids</taxon>
        <taxon>lamiids</taxon>
        <taxon>Gentianales</taxon>
        <taxon>Rubiaceae</taxon>
        <taxon>Cinchonoideae</taxon>
        <taxon>Cinchoneae</taxon>
        <taxon>Cinchona</taxon>
    </lineage>
</organism>
<dbReference type="InterPro" id="IPR004928">
    <property type="entry name" value="PSI_PsaH"/>
</dbReference>
<name>A0ABD3AAP7_9GENT</name>
<keyword evidence="4 11" id="KW-0150">Chloroplast</keyword>
<dbReference type="PANTHER" id="PTHR34787:SF1">
    <property type="entry name" value="PHOTOSYSTEM I REACTION CENTER SUBUNIT VI-2, CHLOROPLASTIC"/>
    <property type="match status" value="1"/>
</dbReference>
<reference evidence="12 13" key="1">
    <citation type="submission" date="2024-11" db="EMBL/GenBank/DDBJ databases">
        <title>A near-complete genome assembly of Cinchona calisaya.</title>
        <authorList>
            <person name="Lian D.C."/>
            <person name="Zhao X.W."/>
            <person name="Wei L."/>
        </authorList>
    </citation>
    <scope>NUCLEOTIDE SEQUENCE [LARGE SCALE GENOMIC DNA]</scope>
    <source>
        <tissue evidence="12">Nenye</tissue>
    </source>
</reference>
<keyword evidence="10" id="KW-0472">Membrane</keyword>
<evidence type="ECO:0000256" key="3">
    <source>
        <dbReference type="ARBA" id="ARBA00010155"/>
    </source>
</evidence>
<evidence type="ECO:0000256" key="10">
    <source>
        <dbReference type="ARBA" id="ARBA00023136"/>
    </source>
</evidence>
<evidence type="ECO:0000256" key="4">
    <source>
        <dbReference type="ARBA" id="ARBA00022528"/>
    </source>
</evidence>
<evidence type="ECO:0000256" key="8">
    <source>
        <dbReference type="ARBA" id="ARBA00022836"/>
    </source>
</evidence>
<evidence type="ECO:0000256" key="9">
    <source>
        <dbReference type="ARBA" id="ARBA00023078"/>
    </source>
</evidence>
<evidence type="ECO:0000256" key="2">
    <source>
        <dbReference type="ARBA" id="ARBA00004581"/>
    </source>
</evidence>
<dbReference type="PANTHER" id="PTHR34787">
    <property type="entry name" value="PHOTOSYSTEM I REACTION CENTER SUBUNIT VI-2, CHLOROPLASTIC"/>
    <property type="match status" value="1"/>
</dbReference>
<evidence type="ECO:0000256" key="7">
    <source>
        <dbReference type="ARBA" id="ARBA00022692"/>
    </source>
</evidence>
<dbReference type="Gene3D" id="1.20.5.220">
    <property type="match status" value="1"/>
</dbReference>
<dbReference type="Proteomes" id="UP001630127">
    <property type="component" value="Unassembled WGS sequence"/>
</dbReference>
<dbReference type="AlphaFoldDB" id="A0ABD3AAP7"/>
<evidence type="ECO:0000313" key="12">
    <source>
        <dbReference type="EMBL" id="KAL3528744.1"/>
    </source>
</evidence>
<comment type="similarity">
    <text evidence="3 11">Belongs to the psaH family.</text>
</comment>
<dbReference type="EMBL" id="JBJUIK010000004">
    <property type="protein sequence ID" value="KAL3528744.1"/>
    <property type="molecule type" value="Genomic_DNA"/>
</dbReference>
<dbReference type="GO" id="GO:0015979">
    <property type="term" value="P:photosynthesis"/>
    <property type="evidence" value="ECO:0007669"/>
    <property type="project" value="UniProtKB-UniRule"/>
</dbReference>